<dbReference type="RefSeq" id="WP_072079314.1">
    <property type="nucleotide sequence ID" value="NZ_CPXJ01000053.1"/>
</dbReference>
<organism evidence="2 3">
    <name type="scientific">Yersinia enterocolitica</name>
    <dbReference type="NCBI Taxonomy" id="630"/>
    <lineage>
        <taxon>Bacteria</taxon>
        <taxon>Pseudomonadati</taxon>
        <taxon>Pseudomonadota</taxon>
        <taxon>Gammaproteobacteria</taxon>
        <taxon>Enterobacterales</taxon>
        <taxon>Yersiniaceae</taxon>
        <taxon>Yersinia</taxon>
    </lineage>
</organism>
<accession>A0ABP1YAP6</accession>
<dbReference type="Pfam" id="PF01381">
    <property type="entry name" value="HTH_3"/>
    <property type="match status" value="1"/>
</dbReference>
<dbReference type="EMBL" id="CPXJ01000053">
    <property type="protein sequence ID" value="CNE38508.1"/>
    <property type="molecule type" value="Genomic_DNA"/>
</dbReference>
<gene>
    <name evidence="2" type="primary">cI_2</name>
    <name evidence="2" type="ORF">ERS137959_03658</name>
</gene>
<evidence type="ECO:0000313" key="2">
    <source>
        <dbReference type="EMBL" id="CNE38508.1"/>
    </source>
</evidence>
<sequence>MSISLRLKELRLERGLTQHQLAVLSGVKQQTIQRIESGTSHRPRHLLEISEALGCSPHWLLNGIKKDF</sequence>
<protein>
    <submittedName>
        <fullName evidence="2">Repressor protein CI</fullName>
    </submittedName>
</protein>
<dbReference type="InterPro" id="IPR010982">
    <property type="entry name" value="Lambda_DNA-bd_dom_sf"/>
</dbReference>
<name>A0ABP1YAP6_YEREN</name>
<feature type="domain" description="HTH cro/C1-type" evidence="1">
    <location>
        <begin position="7"/>
        <end position="60"/>
    </location>
</feature>
<dbReference type="InterPro" id="IPR001387">
    <property type="entry name" value="Cro/C1-type_HTH"/>
</dbReference>
<dbReference type="GeneID" id="93969629"/>
<proteinExistence type="predicted"/>
<reference evidence="2 3" key="1">
    <citation type="submission" date="2015-03" db="EMBL/GenBank/DDBJ databases">
        <authorList>
            <consortium name="Pathogen Informatics"/>
            <person name="Murphy D."/>
        </authorList>
    </citation>
    <scope>NUCLEOTIDE SEQUENCE [LARGE SCALE GENOMIC DNA]</scope>
    <source>
        <strain evidence="2 3">IP05342</strain>
    </source>
</reference>
<dbReference type="Proteomes" id="UP000041601">
    <property type="component" value="Unassembled WGS sequence"/>
</dbReference>
<dbReference type="SUPFAM" id="SSF47413">
    <property type="entry name" value="lambda repressor-like DNA-binding domains"/>
    <property type="match status" value="1"/>
</dbReference>
<dbReference type="PROSITE" id="PS50943">
    <property type="entry name" value="HTH_CROC1"/>
    <property type="match status" value="1"/>
</dbReference>
<keyword evidence="3" id="KW-1185">Reference proteome</keyword>
<dbReference type="CDD" id="cd00093">
    <property type="entry name" value="HTH_XRE"/>
    <property type="match status" value="1"/>
</dbReference>
<dbReference type="Gene3D" id="1.10.260.40">
    <property type="entry name" value="lambda repressor-like DNA-binding domains"/>
    <property type="match status" value="1"/>
</dbReference>
<evidence type="ECO:0000313" key="3">
    <source>
        <dbReference type="Proteomes" id="UP000041601"/>
    </source>
</evidence>
<dbReference type="SMART" id="SM00530">
    <property type="entry name" value="HTH_XRE"/>
    <property type="match status" value="1"/>
</dbReference>
<evidence type="ECO:0000259" key="1">
    <source>
        <dbReference type="PROSITE" id="PS50943"/>
    </source>
</evidence>
<comment type="caution">
    <text evidence="2">The sequence shown here is derived from an EMBL/GenBank/DDBJ whole genome shotgun (WGS) entry which is preliminary data.</text>
</comment>